<evidence type="ECO:0000256" key="7">
    <source>
        <dbReference type="ARBA" id="ARBA00022989"/>
    </source>
</evidence>
<name>A0ABR3RZH9_9PLEO</name>
<keyword evidence="4" id="KW-0812">Transmembrane</keyword>
<dbReference type="Gene3D" id="3.20.20.80">
    <property type="entry name" value="Glycosidases"/>
    <property type="match status" value="1"/>
</dbReference>
<dbReference type="InterPro" id="IPR017853">
    <property type="entry name" value="GH"/>
</dbReference>
<feature type="domain" description="Glycoside hydrolase family 5" evidence="17">
    <location>
        <begin position="7"/>
        <end position="173"/>
    </location>
</feature>
<comment type="similarity">
    <text evidence="2 16">Belongs to the glycosyl hydrolase 5 (cellulase A) family.</text>
</comment>
<evidence type="ECO:0000256" key="6">
    <source>
        <dbReference type="ARBA" id="ARBA00022968"/>
    </source>
</evidence>
<evidence type="ECO:0000256" key="3">
    <source>
        <dbReference type="ARBA" id="ARBA00022475"/>
    </source>
</evidence>
<keyword evidence="3" id="KW-1003">Cell membrane</keyword>
<comment type="subcellular location">
    <subcellularLocation>
        <location evidence="1">Cell membrane</location>
        <topology evidence="1">Single-pass type II membrane protein</topology>
    </subcellularLocation>
</comment>
<comment type="caution">
    <text evidence="18">The sequence shown here is derived from an EMBL/GenBank/DDBJ whole genome shotgun (WGS) entry which is preliminary data.</text>
</comment>
<proteinExistence type="inferred from homology"/>
<gene>
    <name evidence="18" type="ORF">SLS59_001345</name>
</gene>
<evidence type="ECO:0000259" key="17">
    <source>
        <dbReference type="Pfam" id="PF00150"/>
    </source>
</evidence>
<evidence type="ECO:0000256" key="15">
    <source>
        <dbReference type="ARBA" id="ARBA00041260"/>
    </source>
</evidence>
<evidence type="ECO:0000256" key="9">
    <source>
        <dbReference type="ARBA" id="ARBA00023180"/>
    </source>
</evidence>
<dbReference type="PANTHER" id="PTHR31297:SF34">
    <property type="entry name" value="GLUCAN 1,3-BETA-GLUCOSIDASE 2"/>
    <property type="match status" value="1"/>
</dbReference>
<evidence type="ECO:0000313" key="19">
    <source>
        <dbReference type="Proteomes" id="UP001521222"/>
    </source>
</evidence>
<evidence type="ECO:0000313" key="18">
    <source>
        <dbReference type="EMBL" id="KAL1609834.1"/>
    </source>
</evidence>
<dbReference type="SUPFAM" id="SSF51445">
    <property type="entry name" value="(Trans)glycosidases"/>
    <property type="match status" value="1"/>
</dbReference>
<accession>A0ABR3RZH9</accession>
<dbReference type="InterPro" id="IPR050386">
    <property type="entry name" value="Glycosyl_hydrolase_5"/>
</dbReference>
<protein>
    <recommendedName>
        <fullName evidence="14">glucan 1,3-beta-glucosidase</fullName>
        <ecNumber evidence="14">3.2.1.58</ecNumber>
    </recommendedName>
    <alternativeName>
        <fullName evidence="15">Exo-1,3-beta-glucanase D</fullName>
    </alternativeName>
</protein>
<dbReference type="Proteomes" id="UP001521222">
    <property type="component" value="Unassembled WGS sequence"/>
</dbReference>
<evidence type="ECO:0000256" key="4">
    <source>
        <dbReference type="ARBA" id="ARBA00022692"/>
    </source>
</evidence>
<keyword evidence="8" id="KW-0472">Membrane</keyword>
<keyword evidence="6" id="KW-0735">Signal-anchor</keyword>
<dbReference type="EMBL" id="JAKIXB020000003">
    <property type="protein sequence ID" value="KAL1609834.1"/>
    <property type="molecule type" value="Genomic_DNA"/>
</dbReference>
<evidence type="ECO:0000256" key="16">
    <source>
        <dbReference type="RuleBase" id="RU361153"/>
    </source>
</evidence>
<evidence type="ECO:0000256" key="8">
    <source>
        <dbReference type="ARBA" id="ARBA00023136"/>
    </source>
</evidence>
<evidence type="ECO:0000256" key="13">
    <source>
        <dbReference type="ARBA" id="ARBA00037126"/>
    </source>
</evidence>
<evidence type="ECO:0000256" key="14">
    <source>
        <dbReference type="ARBA" id="ARBA00038929"/>
    </source>
</evidence>
<comment type="function">
    <text evidence="13">Glucosidase involved in the degradation of cellulosic biomass. Active on lichenan.</text>
</comment>
<dbReference type="Pfam" id="PF00150">
    <property type="entry name" value="Cellulase"/>
    <property type="match status" value="1"/>
</dbReference>
<keyword evidence="9" id="KW-0325">Glycoprotein</keyword>
<keyword evidence="5 16" id="KW-0378">Hydrolase</keyword>
<evidence type="ECO:0000256" key="12">
    <source>
        <dbReference type="ARBA" id="ARBA00036824"/>
    </source>
</evidence>
<evidence type="ECO:0000256" key="11">
    <source>
        <dbReference type="ARBA" id="ARBA00023316"/>
    </source>
</evidence>
<organism evidence="18 19">
    <name type="scientific">Nothophoma quercina</name>
    <dbReference type="NCBI Taxonomy" id="749835"/>
    <lineage>
        <taxon>Eukaryota</taxon>
        <taxon>Fungi</taxon>
        <taxon>Dikarya</taxon>
        <taxon>Ascomycota</taxon>
        <taxon>Pezizomycotina</taxon>
        <taxon>Dothideomycetes</taxon>
        <taxon>Pleosporomycetidae</taxon>
        <taxon>Pleosporales</taxon>
        <taxon>Pleosporineae</taxon>
        <taxon>Didymellaceae</taxon>
        <taxon>Nothophoma</taxon>
    </lineage>
</organism>
<dbReference type="InterPro" id="IPR001547">
    <property type="entry name" value="Glyco_hydro_5"/>
</dbReference>
<sequence>MRFYSTPNYDRAYMFLRNMTERVHTHEEYMSTVMLEVLNEPEHNHDTLITEYYPKAYQTIREVEADLKVPDEKKLTIQMMDSTWGAGNPRASLPTDATNLAFDNHRYLTYSSTPATKDDYLRTSCNDTFPSNDNNKPLIIGEWSLAIKQEKEWSDEFDPTKEENHDWYRQWWAAQVQAYEKEEGWIFW</sequence>
<reference evidence="18 19" key="1">
    <citation type="submission" date="2024-02" db="EMBL/GenBank/DDBJ databases">
        <title>De novo assembly and annotation of 12 fungi associated with fruit tree decline syndrome in Ontario, Canada.</title>
        <authorList>
            <person name="Sulman M."/>
            <person name="Ellouze W."/>
            <person name="Ilyukhin E."/>
        </authorList>
    </citation>
    <scope>NUCLEOTIDE SEQUENCE [LARGE SCALE GENOMIC DNA]</scope>
    <source>
        <strain evidence="18 19">M97-236</strain>
    </source>
</reference>
<evidence type="ECO:0000256" key="10">
    <source>
        <dbReference type="ARBA" id="ARBA00023295"/>
    </source>
</evidence>
<dbReference type="EC" id="3.2.1.58" evidence="14"/>
<keyword evidence="19" id="KW-1185">Reference proteome</keyword>
<dbReference type="PANTHER" id="PTHR31297">
    <property type="entry name" value="GLUCAN ENDO-1,6-BETA-GLUCOSIDASE B"/>
    <property type="match status" value="1"/>
</dbReference>
<evidence type="ECO:0000256" key="2">
    <source>
        <dbReference type="ARBA" id="ARBA00005641"/>
    </source>
</evidence>
<keyword evidence="7" id="KW-1133">Transmembrane helix</keyword>
<evidence type="ECO:0000256" key="5">
    <source>
        <dbReference type="ARBA" id="ARBA00022801"/>
    </source>
</evidence>
<comment type="catalytic activity">
    <reaction evidence="12">
        <text>Successive hydrolysis of beta-D-glucose units from the non-reducing ends of (1-&gt;3)-beta-D-glucans, releasing alpha-glucose.</text>
        <dbReference type="EC" id="3.2.1.58"/>
    </reaction>
</comment>
<evidence type="ECO:0000256" key="1">
    <source>
        <dbReference type="ARBA" id="ARBA00004401"/>
    </source>
</evidence>
<keyword evidence="10 16" id="KW-0326">Glycosidase</keyword>
<keyword evidence="11" id="KW-0961">Cell wall biogenesis/degradation</keyword>